<feature type="compositionally biased region" description="Polar residues" evidence="7">
    <location>
        <begin position="480"/>
        <end position="489"/>
    </location>
</feature>
<comment type="subcellular location">
    <subcellularLocation>
        <location evidence="1">Cytoplasm</location>
        <location evidence="1">Cytoskeleton</location>
        <location evidence="1">Microtubule organizing center</location>
        <location evidence="1">Centrosome</location>
    </subcellularLocation>
</comment>
<comment type="caution">
    <text evidence="9">The sequence shown here is derived from an EMBL/GenBank/DDBJ whole genome shotgun (WGS) entry which is preliminary data.</text>
</comment>
<organism evidence="9 10">
    <name type="scientific">Plutella xylostella</name>
    <name type="common">Diamondback moth</name>
    <name type="synonym">Plutella maculipennis</name>
    <dbReference type="NCBI Taxonomy" id="51655"/>
    <lineage>
        <taxon>Eukaryota</taxon>
        <taxon>Metazoa</taxon>
        <taxon>Ecdysozoa</taxon>
        <taxon>Arthropoda</taxon>
        <taxon>Hexapoda</taxon>
        <taxon>Insecta</taxon>
        <taxon>Pterygota</taxon>
        <taxon>Neoptera</taxon>
        <taxon>Endopterygota</taxon>
        <taxon>Lepidoptera</taxon>
        <taxon>Glossata</taxon>
        <taxon>Ditrysia</taxon>
        <taxon>Yponomeutoidea</taxon>
        <taxon>Plutellidae</taxon>
        <taxon>Plutella</taxon>
    </lineage>
</organism>
<keyword evidence="5" id="KW-0131">Cell cycle</keyword>
<dbReference type="Pfam" id="PF16531">
    <property type="entry name" value="SAS-6_N"/>
    <property type="match status" value="1"/>
</dbReference>
<sequence length="602" mass="69301">MGRDSYHKGKYYVTFKRGFEDCKKDITITVDKVYENDSLRIVLSDDEDPAFLFVLNVTRCDYEDLKRQQGLLIDFDNFPSQLVRLLQQCSSNNMFLIMQQSNPVQFYFEVVEHNEFKRLVHLSLKTAPASDTDVKKHMSDTIINLKKSLSAVKSSLSSSEAMWSDKCMMMERKLHDLAQAVSKMEEDKQRKEAEFQESLKLEKDRMTQERHQWQKSLESNTKSQLAIAQENMNRKDKTIDELNSAIKQQKDSINHLELQLSEKSHRMNMLEKEVQKAHIEVATTKAKNVSLEREVMEKEKQCHQTNLKYGDLEKTLRENSELIKELNNTIKTLKREKSTLEERLAMSESLANKNNNAAQTTSEQLLKANQIISKQNSDLIEIKEKLLCRTAIALEQEKVIEANSKEITDLKTEVKETKQSMDKLRVELDNLKEKYENNDRALKDKEETIKNNNMVIQWLHKKMEDNCIAPDSSRPRQGLMTATSSTPYFLSNKGHNHNDTNGMHAMSDESINFYATSKSDVEDSPRPEMNKVGLDPKYLKPAPSDRQLKSTDRKDKTSATAGTIGAKGKENNAINLPQVDYREKKSGKAVSYRATPVSAYFP</sequence>
<keyword evidence="10" id="KW-1185">Reference proteome</keyword>
<dbReference type="PANTHER" id="PTHR44281">
    <property type="entry name" value="SPINDLE ASSEMBLY ABNORMAL PROTEIN 6 HOMOLOG"/>
    <property type="match status" value="1"/>
</dbReference>
<feature type="region of interest" description="Disordered" evidence="7">
    <location>
        <begin position="469"/>
        <end position="505"/>
    </location>
</feature>
<evidence type="ECO:0000256" key="7">
    <source>
        <dbReference type="SAM" id="MobiDB-lite"/>
    </source>
</evidence>
<evidence type="ECO:0000256" key="4">
    <source>
        <dbReference type="ARBA" id="ARBA00023212"/>
    </source>
</evidence>
<feature type="compositionally biased region" description="Basic and acidic residues" evidence="7">
    <location>
        <begin position="519"/>
        <end position="529"/>
    </location>
</feature>
<evidence type="ECO:0000259" key="8">
    <source>
        <dbReference type="Pfam" id="PF16531"/>
    </source>
</evidence>
<evidence type="ECO:0000313" key="10">
    <source>
        <dbReference type="Proteomes" id="UP000823941"/>
    </source>
</evidence>
<keyword evidence="4" id="KW-0206">Cytoskeleton</keyword>
<evidence type="ECO:0000256" key="6">
    <source>
        <dbReference type="SAM" id="Coils"/>
    </source>
</evidence>
<accession>A0ABQ7QUH0</accession>
<dbReference type="Proteomes" id="UP000823941">
    <property type="component" value="Chromosome 8"/>
</dbReference>
<dbReference type="EMBL" id="JAHIBW010000008">
    <property type="protein sequence ID" value="KAG7308690.1"/>
    <property type="molecule type" value="Genomic_DNA"/>
</dbReference>
<gene>
    <name evidence="9" type="ORF">JYU34_005912</name>
</gene>
<reference evidence="9 10" key="1">
    <citation type="submission" date="2021-06" db="EMBL/GenBank/DDBJ databases">
        <title>A haploid diamondback moth (Plutella xylostella L.) genome assembly resolves 31 chromosomes and identifies a diamide resistance mutation.</title>
        <authorList>
            <person name="Ward C.M."/>
            <person name="Perry K.D."/>
            <person name="Baker G."/>
            <person name="Powis K."/>
            <person name="Heckel D.G."/>
            <person name="Baxter S.W."/>
        </authorList>
    </citation>
    <scope>NUCLEOTIDE SEQUENCE [LARGE SCALE GENOMIC DNA]</scope>
    <source>
        <strain evidence="9 10">LV</strain>
        <tissue evidence="9">Single pupa</tissue>
    </source>
</reference>
<feature type="region of interest" description="Disordered" evidence="7">
    <location>
        <begin position="518"/>
        <end position="590"/>
    </location>
</feature>
<dbReference type="InterPro" id="IPR038558">
    <property type="entry name" value="SAS-6_N_sf"/>
</dbReference>
<dbReference type="Gene3D" id="2.170.210.20">
    <property type="entry name" value="Spindle assembly abnormal protein 6, N-terminal domain"/>
    <property type="match status" value="1"/>
</dbReference>
<protein>
    <recommendedName>
        <fullName evidence="8">Spindle assembly abnormal protein 6 N-terminal domain-containing protein</fullName>
    </recommendedName>
</protein>
<feature type="domain" description="Spindle assembly abnormal protein 6 N-terminal" evidence="8">
    <location>
        <begin position="27"/>
        <end position="125"/>
    </location>
</feature>
<feature type="coiled-coil region" evidence="6">
    <location>
        <begin position="400"/>
        <end position="452"/>
    </location>
</feature>
<dbReference type="InterPro" id="IPR032396">
    <property type="entry name" value="SAS-6_N"/>
</dbReference>
<feature type="compositionally biased region" description="Basic and acidic residues" evidence="7">
    <location>
        <begin position="546"/>
        <end position="557"/>
    </location>
</feature>
<evidence type="ECO:0000256" key="1">
    <source>
        <dbReference type="ARBA" id="ARBA00004300"/>
    </source>
</evidence>
<dbReference type="PANTHER" id="PTHR44281:SF2">
    <property type="entry name" value="SPINDLE ASSEMBLY ABNORMAL PROTEIN 6 HOMOLOG"/>
    <property type="match status" value="1"/>
</dbReference>
<evidence type="ECO:0000256" key="5">
    <source>
        <dbReference type="ARBA" id="ARBA00023306"/>
    </source>
</evidence>
<evidence type="ECO:0000256" key="2">
    <source>
        <dbReference type="ARBA" id="ARBA00022490"/>
    </source>
</evidence>
<keyword evidence="2" id="KW-0963">Cytoplasm</keyword>
<proteinExistence type="predicted"/>
<evidence type="ECO:0000313" key="9">
    <source>
        <dbReference type="EMBL" id="KAG7308690.1"/>
    </source>
</evidence>
<evidence type="ECO:0000256" key="3">
    <source>
        <dbReference type="ARBA" id="ARBA00023054"/>
    </source>
</evidence>
<name>A0ABQ7QUH0_PLUXY</name>
<dbReference type="CDD" id="cd10142">
    <property type="entry name" value="HD_SAS6_N"/>
    <property type="match status" value="1"/>
</dbReference>
<feature type="coiled-coil region" evidence="6">
    <location>
        <begin position="167"/>
        <end position="201"/>
    </location>
</feature>
<keyword evidence="3 6" id="KW-0175">Coiled coil</keyword>
<feature type="coiled-coil region" evidence="6">
    <location>
        <begin position="225"/>
        <end position="350"/>
    </location>
</feature>